<dbReference type="OrthoDB" id="3231000at2759"/>
<evidence type="ECO:0008006" key="5">
    <source>
        <dbReference type="Google" id="ProtNLM"/>
    </source>
</evidence>
<accession>A0A6A6UG50</accession>
<keyword evidence="2" id="KW-1133">Transmembrane helix</keyword>
<feature type="transmembrane region" description="Helical" evidence="2">
    <location>
        <begin position="616"/>
        <end position="641"/>
    </location>
</feature>
<feature type="compositionally biased region" description="Polar residues" evidence="1">
    <location>
        <begin position="306"/>
        <end position="318"/>
    </location>
</feature>
<feature type="transmembrane region" description="Helical" evidence="2">
    <location>
        <begin position="653"/>
        <end position="672"/>
    </location>
</feature>
<evidence type="ECO:0000313" key="4">
    <source>
        <dbReference type="Proteomes" id="UP000799302"/>
    </source>
</evidence>
<dbReference type="EMBL" id="MU004234">
    <property type="protein sequence ID" value="KAF2670541.1"/>
    <property type="molecule type" value="Genomic_DNA"/>
</dbReference>
<evidence type="ECO:0000256" key="1">
    <source>
        <dbReference type="SAM" id="MobiDB-lite"/>
    </source>
</evidence>
<keyword evidence="2" id="KW-0812">Transmembrane</keyword>
<feature type="compositionally biased region" description="Low complexity" evidence="1">
    <location>
        <begin position="51"/>
        <end position="60"/>
    </location>
</feature>
<organism evidence="3 4">
    <name type="scientific">Microthyrium microscopicum</name>
    <dbReference type="NCBI Taxonomy" id="703497"/>
    <lineage>
        <taxon>Eukaryota</taxon>
        <taxon>Fungi</taxon>
        <taxon>Dikarya</taxon>
        <taxon>Ascomycota</taxon>
        <taxon>Pezizomycotina</taxon>
        <taxon>Dothideomycetes</taxon>
        <taxon>Dothideomycetes incertae sedis</taxon>
        <taxon>Microthyriales</taxon>
        <taxon>Microthyriaceae</taxon>
        <taxon>Microthyrium</taxon>
    </lineage>
</organism>
<keyword evidence="2" id="KW-0472">Membrane</keyword>
<dbReference type="Proteomes" id="UP000799302">
    <property type="component" value="Unassembled WGS sequence"/>
</dbReference>
<feature type="region of interest" description="Disordered" evidence="1">
    <location>
        <begin position="724"/>
        <end position="765"/>
    </location>
</feature>
<reference evidence="3" key="1">
    <citation type="journal article" date="2020" name="Stud. Mycol.">
        <title>101 Dothideomycetes genomes: a test case for predicting lifestyles and emergence of pathogens.</title>
        <authorList>
            <person name="Haridas S."/>
            <person name="Albert R."/>
            <person name="Binder M."/>
            <person name="Bloem J."/>
            <person name="Labutti K."/>
            <person name="Salamov A."/>
            <person name="Andreopoulos B."/>
            <person name="Baker S."/>
            <person name="Barry K."/>
            <person name="Bills G."/>
            <person name="Bluhm B."/>
            <person name="Cannon C."/>
            <person name="Castanera R."/>
            <person name="Culley D."/>
            <person name="Daum C."/>
            <person name="Ezra D."/>
            <person name="Gonzalez J."/>
            <person name="Henrissat B."/>
            <person name="Kuo A."/>
            <person name="Liang C."/>
            <person name="Lipzen A."/>
            <person name="Lutzoni F."/>
            <person name="Magnuson J."/>
            <person name="Mondo S."/>
            <person name="Nolan M."/>
            <person name="Ohm R."/>
            <person name="Pangilinan J."/>
            <person name="Park H.-J."/>
            <person name="Ramirez L."/>
            <person name="Alfaro M."/>
            <person name="Sun H."/>
            <person name="Tritt A."/>
            <person name="Yoshinaga Y."/>
            <person name="Zwiers L.-H."/>
            <person name="Turgeon B."/>
            <person name="Goodwin S."/>
            <person name="Spatafora J."/>
            <person name="Crous P."/>
            <person name="Grigoriev I."/>
        </authorList>
    </citation>
    <scope>NUCLEOTIDE SEQUENCE</scope>
    <source>
        <strain evidence="3">CBS 115976</strain>
    </source>
</reference>
<evidence type="ECO:0000313" key="3">
    <source>
        <dbReference type="EMBL" id="KAF2670541.1"/>
    </source>
</evidence>
<proteinExistence type="predicted"/>
<feature type="region of interest" description="Disordered" evidence="1">
    <location>
        <begin position="101"/>
        <end position="121"/>
    </location>
</feature>
<name>A0A6A6UG50_9PEZI</name>
<protein>
    <recommendedName>
        <fullName evidence="5">Cora-domain-containing protein</fullName>
    </recommendedName>
</protein>
<feature type="compositionally biased region" description="Acidic residues" evidence="1">
    <location>
        <begin position="1"/>
        <end position="14"/>
    </location>
</feature>
<feature type="transmembrane region" description="Helical" evidence="2">
    <location>
        <begin position="549"/>
        <end position="570"/>
    </location>
</feature>
<evidence type="ECO:0000256" key="2">
    <source>
        <dbReference type="SAM" id="Phobius"/>
    </source>
</evidence>
<sequence>MNGEDDNLGDDVEQEREGQRASCPKSPRLGKRLVRSPIRNVDISISTGEIPQPDNENPQPDNEKTVNRLDLLSNVMPHLYNLRQTPRNKNSGRGISFELQATFNDESGDQKKSKVTGSKAGDGISPVIQSQVLIFSDINQGIIENLIRTSNINPEFVEAHLYQAGYSQSYENDQSPKTWNTRSFTKSFASIKWLRPVTRFRVDMVDIVNRNVLIEDVITSKRKSRAGIIDSETTETIRLRTNIFRNEFLLESNPDRVNTTASSAEGGYPVAWQERISINVIHRPDHPTTICVLLDPMPFLRKTTRTVKSQRTGQGTQSDRPRPPAAVITREKMMVPQKRNVETLDAKFHMIFDGSPWDIAKQEVLSKLLESETDTLGDIEHWLQQNRQLESENALINQILVMIQKDTLEFIKSLERFLSDVERDSAEDFVLQGRLGYWRNTLTSVKQEISAIRDETKQFVAFLEEQLGKTLGSTFEITMLQTLGSAIDSIDKTQRSLREEMALLENKRGIDQAESVGRLTELGFLFIPISCVASLFSMQIRPLSGGVDISYFIVGSIIAISLVYGVRLAIRSSIFVTVRTHLARSIRYQSGLRAKQPIPTRLFLLYFLQLKYLKGLLTTGAIGFVLGGIAIGVLIIPAALLWTRPLLDVSLKAVMLILSFMAIVLPLGLAFWNDEKYVKRKFKRQPHTFRIRNGQPSLVRPKRDWTATLAAVFRQLRFRNTPEHDVEDASVHSNGASTGVEAARSSAETHSAEINRVQTLDDETT</sequence>
<dbReference type="AlphaFoldDB" id="A0A6A6UG50"/>
<keyword evidence="4" id="KW-1185">Reference proteome</keyword>
<gene>
    <name evidence="3" type="ORF">BT63DRAFT_454730</name>
</gene>
<feature type="region of interest" description="Disordered" evidence="1">
    <location>
        <begin position="305"/>
        <end position="324"/>
    </location>
</feature>
<feature type="region of interest" description="Disordered" evidence="1">
    <location>
        <begin position="1"/>
        <end position="64"/>
    </location>
</feature>